<accession>A0A317E1T8</accession>
<dbReference type="Proteomes" id="UP000246077">
    <property type="component" value="Unassembled WGS sequence"/>
</dbReference>
<keyword evidence="2" id="KW-1185">Reference proteome</keyword>
<proteinExistence type="predicted"/>
<organism evidence="1 2">
    <name type="scientific">Zavarzinia compransoris</name>
    <dbReference type="NCBI Taxonomy" id="1264899"/>
    <lineage>
        <taxon>Bacteria</taxon>
        <taxon>Pseudomonadati</taxon>
        <taxon>Pseudomonadota</taxon>
        <taxon>Alphaproteobacteria</taxon>
        <taxon>Rhodospirillales</taxon>
        <taxon>Zavarziniaceae</taxon>
        <taxon>Zavarzinia</taxon>
    </lineage>
</organism>
<gene>
    <name evidence="1" type="ORF">DKG75_11375</name>
</gene>
<comment type="caution">
    <text evidence="1">The sequence shown here is derived from an EMBL/GenBank/DDBJ whole genome shotgun (WGS) entry which is preliminary data.</text>
</comment>
<dbReference type="AlphaFoldDB" id="A0A317E1T8"/>
<evidence type="ECO:0000313" key="1">
    <source>
        <dbReference type="EMBL" id="PWR20601.1"/>
    </source>
</evidence>
<dbReference type="RefSeq" id="WP_109921245.1">
    <property type="nucleotide sequence ID" value="NZ_QGLF01000003.1"/>
</dbReference>
<name>A0A317E1T8_9PROT</name>
<dbReference type="EMBL" id="QGLF01000003">
    <property type="protein sequence ID" value="PWR20601.1"/>
    <property type="molecule type" value="Genomic_DNA"/>
</dbReference>
<protein>
    <submittedName>
        <fullName evidence="1">Uncharacterized protein</fullName>
    </submittedName>
</protein>
<reference evidence="2" key="1">
    <citation type="submission" date="2018-05" db="EMBL/GenBank/DDBJ databases">
        <title>Zavarzinia sp. HR-AS.</title>
        <authorList>
            <person name="Lee Y."/>
            <person name="Jeon C.O."/>
        </authorList>
    </citation>
    <scope>NUCLEOTIDE SEQUENCE [LARGE SCALE GENOMIC DNA]</scope>
    <source>
        <strain evidence="2">DSM 1231</strain>
    </source>
</reference>
<dbReference type="OrthoDB" id="7282689at2"/>
<evidence type="ECO:0000313" key="2">
    <source>
        <dbReference type="Proteomes" id="UP000246077"/>
    </source>
</evidence>
<sequence>MDTVDNLVLEHLRHIRRTVDVIRDDVQEQAHRMTRLESMIGGLRRDQALDAENAAHIAARLDTVIERVNRIEGRLNLREE</sequence>